<evidence type="ECO:0000259" key="2">
    <source>
        <dbReference type="Pfam" id="PF00725"/>
    </source>
</evidence>
<dbReference type="InterPro" id="IPR036291">
    <property type="entry name" value="NAD(P)-bd_dom_sf"/>
</dbReference>
<dbReference type="SUPFAM" id="SSF101898">
    <property type="entry name" value="NHL repeat"/>
    <property type="match status" value="1"/>
</dbReference>
<dbReference type="Pfam" id="PF02737">
    <property type="entry name" value="3HCDH_N"/>
    <property type="match status" value="1"/>
</dbReference>
<sequence>MGSKWSPPADYKTRPVVVLGGGVLGRRIAACFVAAGYHVRIRDPSEQSRTAAIAYIKENISSFLALTNGRTKEGTYEGVEDLTTAVKDAWIVFEAVPEILSLKESTFAELERTAPADCILATNSSSFKSGDLLGKVQEATKARVLNTHFMMPPQAIVVELMTSGHTAPEIFPFVEARHREAGLHPVTALKESSGFIFNRIWAAIKRECLSVLAEGVSTPEVIDSIWKEQYGSAVGPCEMMDGVGLDTVEHIEQHYVEERKISRAPLEYVQQNFVANGRLGLKTPDKGGLYPPPKPGTQTKLLFLNVGLNEPLGQKSSSEYMHGGEVLSVIAEHSGGRATALISGQALPDGIDTFDGRIYWTNMGVPSENDGTVQSAKLDGSDIKTLVPVGEVHTPKQCHVDREGKKLYFCDREGLRVFRCNLDGSEREVIIQTGDWKTEPEKVKDQRNWSVSFTCVGVTISRRLNKFFWTQKGSPKGSEGRIFSASLELPNGSTSSNRPDIEVVQEHLPECIDLEMDDEAGVLYWTDRGEVPLGNTLNRKQLIGETPAAEKTLGRQIIAQGLGEGIGLKLDKALNCVYVADMAGRVWKCSLDGGLKEKIHEGPTGCYTGLTFVKV</sequence>
<dbReference type="PANTHER" id="PTHR48075">
    <property type="entry name" value="3-HYDROXYACYL-COA DEHYDROGENASE FAMILY PROTEIN"/>
    <property type="match status" value="1"/>
</dbReference>
<keyword evidence="1" id="KW-0560">Oxidoreductase</keyword>
<dbReference type="InterPro" id="IPR013328">
    <property type="entry name" value="6PGD_dom2"/>
</dbReference>
<organism evidence="4 5">
    <name type="scientific">Neohortaea acidophila</name>
    <dbReference type="NCBI Taxonomy" id="245834"/>
    <lineage>
        <taxon>Eukaryota</taxon>
        <taxon>Fungi</taxon>
        <taxon>Dikarya</taxon>
        <taxon>Ascomycota</taxon>
        <taxon>Pezizomycotina</taxon>
        <taxon>Dothideomycetes</taxon>
        <taxon>Dothideomycetidae</taxon>
        <taxon>Mycosphaerellales</taxon>
        <taxon>Teratosphaeriaceae</taxon>
        <taxon>Neohortaea</taxon>
    </lineage>
</organism>
<dbReference type="GeneID" id="54471846"/>
<gene>
    <name evidence="4" type="ORF">BDY17DRAFT_247692</name>
</gene>
<dbReference type="Gene3D" id="1.10.1040.10">
    <property type="entry name" value="N-(1-d-carboxylethyl)-l-norvaline Dehydrogenase, domain 2"/>
    <property type="match status" value="1"/>
</dbReference>
<dbReference type="InterPro" id="IPR006176">
    <property type="entry name" value="3-OHacyl-CoA_DH_NAD-bd"/>
</dbReference>
<dbReference type="InterPro" id="IPR008927">
    <property type="entry name" value="6-PGluconate_DH-like_C_sf"/>
</dbReference>
<reference evidence="4" key="1">
    <citation type="journal article" date="2020" name="Stud. Mycol.">
        <title>101 Dothideomycetes genomes: a test case for predicting lifestyles and emergence of pathogens.</title>
        <authorList>
            <person name="Haridas S."/>
            <person name="Albert R."/>
            <person name="Binder M."/>
            <person name="Bloem J."/>
            <person name="Labutti K."/>
            <person name="Salamov A."/>
            <person name="Andreopoulos B."/>
            <person name="Baker S."/>
            <person name="Barry K."/>
            <person name="Bills G."/>
            <person name="Bluhm B."/>
            <person name="Cannon C."/>
            <person name="Castanera R."/>
            <person name="Culley D."/>
            <person name="Daum C."/>
            <person name="Ezra D."/>
            <person name="Gonzalez J."/>
            <person name="Henrissat B."/>
            <person name="Kuo A."/>
            <person name="Liang C."/>
            <person name="Lipzen A."/>
            <person name="Lutzoni F."/>
            <person name="Magnuson J."/>
            <person name="Mondo S."/>
            <person name="Nolan M."/>
            <person name="Ohm R."/>
            <person name="Pangilinan J."/>
            <person name="Park H.-J."/>
            <person name="Ramirez L."/>
            <person name="Alfaro M."/>
            <person name="Sun H."/>
            <person name="Tritt A."/>
            <person name="Yoshinaga Y."/>
            <person name="Zwiers L.-H."/>
            <person name="Turgeon B."/>
            <person name="Goodwin S."/>
            <person name="Spatafora J."/>
            <person name="Crous P."/>
            <person name="Grigoriev I."/>
        </authorList>
    </citation>
    <scope>NUCLEOTIDE SEQUENCE</scope>
    <source>
        <strain evidence="4">CBS 113389</strain>
    </source>
</reference>
<dbReference type="Gene3D" id="3.40.50.720">
    <property type="entry name" value="NAD(P)-binding Rossmann-like Domain"/>
    <property type="match status" value="1"/>
</dbReference>
<dbReference type="SUPFAM" id="SSF48179">
    <property type="entry name" value="6-phosphogluconate dehydrogenase C-terminal domain-like"/>
    <property type="match status" value="1"/>
</dbReference>
<evidence type="ECO:0000256" key="1">
    <source>
        <dbReference type="ARBA" id="ARBA00023002"/>
    </source>
</evidence>
<feature type="domain" description="3-hydroxyacyl-CoA dehydrogenase C-terminal" evidence="2">
    <location>
        <begin position="194"/>
        <end position="286"/>
    </location>
</feature>
<dbReference type="RefSeq" id="XP_033592119.1">
    <property type="nucleotide sequence ID" value="XM_033730844.1"/>
</dbReference>
<protein>
    <submittedName>
        <fullName evidence="4">3-hydroxyacyl-CoA dehydrogenase</fullName>
    </submittedName>
</protein>
<dbReference type="InterPro" id="IPR000033">
    <property type="entry name" value="LDLR_classB_rpt"/>
</dbReference>
<evidence type="ECO:0000313" key="4">
    <source>
        <dbReference type="EMBL" id="KAF2485550.1"/>
    </source>
</evidence>
<dbReference type="Proteomes" id="UP000799767">
    <property type="component" value="Unassembled WGS sequence"/>
</dbReference>
<dbReference type="GO" id="GO:0070403">
    <property type="term" value="F:NAD+ binding"/>
    <property type="evidence" value="ECO:0007669"/>
    <property type="project" value="InterPro"/>
</dbReference>
<keyword evidence="5" id="KW-1185">Reference proteome</keyword>
<evidence type="ECO:0000313" key="5">
    <source>
        <dbReference type="Proteomes" id="UP000799767"/>
    </source>
</evidence>
<dbReference type="SMART" id="SM00135">
    <property type="entry name" value="LY"/>
    <property type="match status" value="2"/>
</dbReference>
<dbReference type="OrthoDB" id="5958943at2759"/>
<dbReference type="InterPro" id="IPR011042">
    <property type="entry name" value="6-blade_b-propeller_TolB-like"/>
</dbReference>
<feature type="domain" description="3-hydroxyacyl-CoA dehydrogenase NAD binding" evidence="3">
    <location>
        <begin position="16"/>
        <end position="190"/>
    </location>
</feature>
<dbReference type="EMBL" id="MU001633">
    <property type="protein sequence ID" value="KAF2485550.1"/>
    <property type="molecule type" value="Genomic_DNA"/>
</dbReference>
<dbReference type="Pfam" id="PF00725">
    <property type="entry name" value="3HCDH"/>
    <property type="match status" value="1"/>
</dbReference>
<evidence type="ECO:0000259" key="3">
    <source>
        <dbReference type="Pfam" id="PF02737"/>
    </source>
</evidence>
<dbReference type="Gene3D" id="2.120.10.30">
    <property type="entry name" value="TolB, C-terminal domain"/>
    <property type="match status" value="2"/>
</dbReference>
<accession>A0A6A6PZI4</accession>
<dbReference type="AlphaFoldDB" id="A0A6A6PZI4"/>
<dbReference type="GO" id="GO:0006631">
    <property type="term" value="P:fatty acid metabolic process"/>
    <property type="evidence" value="ECO:0007669"/>
    <property type="project" value="InterPro"/>
</dbReference>
<name>A0A6A6PZI4_9PEZI</name>
<dbReference type="PANTHER" id="PTHR48075:SF3">
    <property type="entry name" value="3-HYDROXYACYL-COA DEHYDROGENASE"/>
    <property type="match status" value="1"/>
</dbReference>
<dbReference type="GO" id="GO:0016616">
    <property type="term" value="F:oxidoreductase activity, acting on the CH-OH group of donors, NAD or NADP as acceptor"/>
    <property type="evidence" value="ECO:0007669"/>
    <property type="project" value="InterPro"/>
</dbReference>
<dbReference type="InterPro" id="IPR006108">
    <property type="entry name" value="3HC_DH_C"/>
</dbReference>
<proteinExistence type="predicted"/>
<dbReference type="SUPFAM" id="SSF51735">
    <property type="entry name" value="NAD(P)-binding Rossmann-fold domains"/>
    <property type="match status" value="1"/>
</dbReference>